<feature type="region of interest" description="Disordered" evidence="1">
    <location>
        <begin position="1"/>
        <end position="28"/>
    </location>
</feature>
<dbReference type="EMBL" id="JQAN02000001">
    <property type="protein sequence ID" value="PPD59134.1"/>
    <property type="molecule type" value="Genomic_DNA"/>
</dbReference>
<dbReference type="AlphaFoldDB" id="A0A2P5PA29"/>
<dbReference type="RefSeq" id="WP_102331367.1">
    <property type="nucleotide sequence ID" value="NZ_CP058566.2"/>
</dbReference>
<evidence type="ECO:0000313" key="3">
    <source>
        <dbReference type="Proteomes" id="UP000235653"/>
    </source>
</evidence>
<sequence length="302" mass="34139">MPKKKIPSPKEMRDWLESRENGTSEVELARTKGRDIRTIRASLQKAMDERRFNLAQIELLRNALKAHQEQLMGAVDWLQQNDDLPPRDLDIPWPVGSGEINSSSEEPPLEVALLREHLPKDQLWIRLDRWQKARKDYIDSLANVKQIAAEMLMQRTGGVFVDERFNPIEGAPTSVVNSENTVKLVESNLLELAYKRSIDSIFQKIPHSNENLEKSIKIDKHSGEARLGQGNTLAICPGKESVCKASIVSVLIELPVTPAANRIKTSWEELVAAKKELDETLKEIKLGILITGQCRICKRLKG</sequence>
<gene>
    <name evidence="2" type="ORF">JP09_000185</name>
</gene>
<evidence type="ECO:0000256" key="1">
    <source>
        <dbReference type="SAM" id="MobiDB-lite"/>
    </source>
</evidence>
<proteinExistence type="predicted"/>
<reference evidence="2 3" key="1">
    <citation type="journal article" date="2017" name="ISME J.">
        <title>Grape pomace compost harbors organohalide-respiring Dehalogenimonas species with novel reductive dehalogenase genes.</title>
        <authorList>
            <person name="Yang Y."/>
            <person name="Higgins S.A."/>
            <person name="Yan J."/>
            <person name="Simsir B."/>
            <person name="Chourey K."/>
            <person name="Iyer R."/>
            <person name="Hettich R.L."/>
            <person name="Baldwin B."/>
            <person name="Ogles D.M."/>
            <person name="Loffler F.E."/>
        </authorList>
    </citation>
    <scope>NUCLEOTIDE SEQUENCE [LARGE SCALE GENOMIC DNA]</scope>
    <source>
        <strain evidence="2 3">GP</strain>
    </source>
</reference>
<evidence type="ECO:0000313" key="2">
    <source>
        <dbReference type="EMBL" id="PPD59134.1"/>
    </source>
</evidence>
<keyword evidence="3" id="KW-1185">Reference proteome</keyword>
<dbReference type="Proteomes" id="UP000235653">
    <property type="component" value="Unassembled WGS sequence"/>
</dbReference>
<organism evidence="2 3">
    <name type="scientific">Dehalogenimonas etheniformans</name>
    <dbReference type="NCBI Taxonomy" id="1536648"/>
    <lineage>
        <taxon>Bacteria</taxon>
        <taxon>Bacillati</taxon>
        <taxon>Chloroflexota</taxon>
        <taxon>Dehalococcoidia</taxon>
        <taxon>Dehalococcoidales</taxon>
        <taxon>Dehalococcoidaceae</taxon>
        <taxon>Dehalogenimonas</taxon>
    </lineage>
</organism>
<comment type="caution">
    <text evidence="2">The sequence shown here is derived from an EMBL/GenBank/DDBJ whole genome shotgun (WGS) entry which is preliminary data.</text>
</comment>
<accession>A0A2P5PA29</accession>
<protein>
    <submittedName>
        <fullName evidence="2">Uncharacterized protein</fullName>
    </submittedName>
</protein>
<name>A0A2P5PA29_9CHLR</name>
<dbReference type="OrthoDB" id="166402at2"/>
<feature type="compositionally biased region" description="Basic and acidic residues" evidence="1">
    <location>
        <begin position="8"/>
        <end position="28"/>
    </location>
</feature>